<dbReference type="EMBL" id="KI546135">
    <property type="protein sequence ID" value="EST43567.1"/>
    <property type="molecule type" value="Genomic_DNA"/>
</dbReference>
<dbReference type="EMBL" id="AUWU02000001">
    <property type="protein sequence ID" value="KAH0577538.1"/>
    <property type="molecule type" value="Genomic_DNA"/>
</dbReference>
<proteinExistence type="predicted"/>
<reference evidence="2" key="2">
    <citation type="submission" date="2020-12" db="EMBL/GenBank/DDBJ databases">
        <title>New Spironucleus salmonicida genome in near-complete chromosomes.</title>
        <authorList>
            <person name="Xu F."/>
            <person name="Kurt Z."/>
            <person name="Jimenez-Gonzalez A."/>
            <person name="Astvaldsson A."/>
            <person name="Andersson J.O."/>
            <person name="Svard S.G."/>
        </authorList>
    </citation>
    <scope>NUCLEOTIDE SEQUENCE</scope>
    <source>
        <strain evidence="2">ATCC 50377</strain>
    </source>
</reference>
<reference evidence="1 2" key="1">
    <citation type="journal article" date="2014" name="PLoS Genet.">
        <title>The Genome of Spironucleus salmonicida Highlights a Fish Pathogen Adapted to Fluctuating Environments.</title>
        <authorList>
            <person name="Xu F."/>
            <person name="Jerlstrom-Hultqvist J."/>
            <person name="Einarsson E."/>
            <person name="Astvaldsson A."/>
            <person name="Svard S.G."/>
            <person name="Andersson J.O."/>
        </authorList>
    </citation>
    <scope>NUCLEOTIDE SEQUENCE</scope>
    <source>
        <strain evidence="2">ATCC 50377</strain>
    </source>
</reference>
<gene>
    <name evidence="1" type="ORF">SS50377_16607</name>
    <name evidence="2" type="ORF">SS50377_20892</name>
</gene>
<evidence type="ECO:0000313" key="3">
    <source>
        <dbReference type="Proteomes" id="UP000018208"/>
    </source>
</evidence>
<accession>V6LGB4</accession>
<sequence length="236" mass="27373">MIPDPFSFIQSEISILDPAQPFYTQAELDLLFKTPKTNNTNLFLDSPAQSPLSTSESDKEINNVDIKQYNQKLYDQMICLTYELIEDASYKAEYDKRMGTIDQIDRQVNKPYSCRRHHFVTMTDAQQFKINNLNNVQKESLLCQHSNEKAKVLKSLQNPIFSKKHLIENSAKISVSIIQSSVHKSKVVTQHQDIIVTSLVDDFYIDTGYNRMQHLNEQITQQIKRNDLILNKSQKK</sequence>
<dbReference type="VEuPathDB" id="GiardiaDB:SS50377_20892"/>
<name>V6LGB4_9EUKA</name>
<keyword evidence="3" id="KW-1185">Reference proteome</keyword>
<protein>
    <submittedName>
        <fullName evidence="1">Uncharacterized protein</fullName>
    </submittedName>
</protein>
<dbReference type="Proteomes" id="UP000018208">
    <property type="component" value="Unassembled WGS sequence"/>
</dbReference>
<evidence type="ECO:0000313" key="2">
    <source>
        <dbReference type="EMBL" id="KAH0577538.1"/>
    </source>
</evidence>
<dbReference type="AlphaFoldDB" id="V6LGB4"/>
<evidence type="ECO:0000313" key="1">
    <source>
        <dbReference type="EMBL" id="EST43567.1"/>
    </source>
</evidence>
<organism evidence="1">
    <name type="scientific">Spironucleus salmonicida</name>
    <dbReference type="NCBI Taxonomy" id="348837"/>
    <lineage>
        <taxon>Eukaryota</taxon>
        <taxon>Metamonada</taxon>
        <taxon>Diplomonadida</taxon>
        <taxon>Hexamitidae</taxon>
        <taxon>Hexamitinae</taxon>
        <taxon>Spironucleus</taxon>
    </lineage>
</organism>